<sequence length="71" mass="8395">MNKPRLCLLDTEAIAFHYSVAPGTVRRWASEEGWHRYGTRRHRLWSLAQAQQSVDEREERRRRAEEKAACA</sequence>
<evidence type="ECO:0000313" key="1">
    <source>
        <dbReference type="EMBL" id="MBW0131200.1"/>
    </source>
</evidence>
<reference evidence="2 3" key="1">
    <citation type="submission" date="2020-11" db="EMBL/GenBank/DDBJ databases">
        <title>Pseudonocardia abyssalis sp. nov. and Pseudonocardia oceani sp. nov., description and phylogenomic analysis of two novel actinomycetes isolated from the deep Southern Ocean.</title>
        <authorList>
            <person name="Parra J."/>
        </authorList>
    </citation>
    <scope>NUCLEOTIDE SEQUENCE [LARGE SCALE GENOMIC DNA]</scope>
    <source>
        <strain evidence="2">KRD-185</strain>
        <strain evidence="3">KRD185</strain>
    </source>
</reference>
<name>A0ABS6UK59_9PSEU</name>
<gene>
    <name evidence="1" type="ORF">I4I82_26470</name>
    <name evidence="2" type="ORF">I4I82_33840</name>
</gene>
<comment type="caution">
    <text evidence="2">The sequence shown here is derived from an EMBL/GenBank/DDBJ whole genome shotgun (WGS) entry which is preliminary data.</text>
</comment>
<evidence type="ECO:0000313" key="3">
    <source>
        <dbReference type="Proteomes" id="UP000694300"/>
    </source>
</evidence>
<dbReference type="RefSeq" id="WP_218596161.1">
    <property type="nucleotide sequence ID" value="NZ_JADQDE010000005.1"/>
</dbReference>
<organism evidence="2 3">
    <name type="scientific">Pseudonocardia oceani</name>
    <dbReference type="NCBI Taxonomy" id="2792013"/>
    <lineage>
        <taxon>Bacteria</taxon>
        <taxon>Bacillati</taxon>
        <taxon>Actinomycetota</taxon>
        <taxon>Actinomycetes</taxon>
        <taxon>Pseudonocardiales</taxon>
        <taxon>Pseudonocardiaceae</taxon>
        <taxon>Pseudonocardia</taxon>
    </lineage>
</organism>
<keyword evidence="3" id="KW-1185">Reference proteome</keyword>
<protein>
    <recommendedName>
        <fullName evidence="4">DNA-binding protein</fullName>
    </recommendedName>
</protein>
<evidence type="ECO:0008006" key="4">
    <source>
        <dbReference type="Google" id="ProtNLM"/>
    </source>
</evidence>
<dbReference type="EMBL" id="JADQDF010000003">
    <property type="protein sequence ID" value="MBW0132633.1"/>
    <property type="molecule type" value="Genomic_DNA"/>
</dbReference>
<proteinExistence type="predicted"/>
<dbReference type="EMBL" id="JADQDF010000001">
    <property type="protein sequence ID" value="MBW0131200.1"/>
    <property type="molecule type" value="Genomic_DNA"/>
</dbReference>
<dbReference type="Proteomes" id="UP000694300">
    <property type="component" value="Unassembled WGS sequence"/>
</dbReference>
<evidence type="ECO:0000313" key="2">
    <source>
        <dbReference type="EMBL" id="MBW0132633.1"/>
    </source>
</evidence>
<accession>A0ABS6UK59</accession>